<dbReference type="PANTHER" id="PTHR33908">
    <property type="entry name" value="MANNOSYLTRANSFERASE YKCB-RELATED"/>
    <property type="match status" value="1"/>
</dbReference>
<feature type="transmembrane region" description="Helical" evidence="8">
    <location>
        <begin position="127"/>
        <end position="149"/>
    </location>
</feature>
<dbReference type="GO" id="GO:0016763">
    <property type="term" value="F:pentosyltransferase activity"/>
    <property type="evidence" value="ECO:0007669"/>
    <property type="project" value="TreeGrafter"/>
</dbReference>
<evidence type="ECO:0000256" key="5">
    <source>
        <dbReference type="ARBA" id="ARBA00022692"/>
    </source>
</evidence>
<dbReference type="EMBL" id="MFBT01000012">
    <property type="protein sequence ID" value="OGD99652.1"/>
    <property type="molecule type" value="Genomic_DNA"/>
</dbReference>
<evidence type="ECO:0000256" key="2">
    <source>
        <dbReference type="ARBA" id="ARBA00022475"/>
    </source>
</evidence>
<dbReference type="AlphaFoldDB" id="A0A1F5H651"/>
<feature type="transmembrane region" description="Helical" evidence="8">
    <location>
        <begin position="204"/>
        <end position="221"/>
    </location>
</feature>
<dbReference type="Pfam" id="PF13231">
    <property type="entry name" value="PMT_2"/>
    <property type="match status" value="1"/>
</dbReference>
<reference evidence="10 11" key="1">
    <citation type="journal article" date="2016" name="Nat. Commun.">
        <title>Thousands of microbial genomes shed light on interconnected biogeochemical processes in an aquifer system.</title>
        <authorList>
            <person name="Anantharaman K."/>
            <person name="Brown C.T."/>
            <person name="Hug L.A."/>
            <person name="Sharon I."/>
            <person name="Castelle C.J."/>
            <person name="Probst A.J."/>
            <person name="Thomas B.C."/>
            <person name="Singh A."/>
            <person name="Wilkins M.J."/>
            <person name="Karaoz U."/>
            <person name="Brodie E.L."/>
            <person name="Williams K.H."/>
            <person name="Hubbard S.S."/>
            <person name="Banfield J.F."/>
        </authorList>
    </citation>
    <scope>NUCLEOTIDE SEQUENCE [LARGE SCALE GENOMIC DNA]</scope>
</reference>
<keyword evidence="6 8" id="KW-1133">Transmembrane helix</keyword>
<dbReference type="GO" id="GO:0009103">
    <property type="term" value="P:lipopolysaccharide biosynthetic process"/>
    <property type="evidence" value="ECO:0007669"/>
    <property type="project" value="UniProtKB-ARBA"/>
</dbReference>
<feature type="transmembrane region" description="Helical" evidence="8">
    <location>
        <begin position="169"/>
        <end position="192"/>
    </location>
</feature>
<evidence type="ECO:0000256" key="3">
    <source>
        <dbReference type="ARBA" id="ARBA00022676"/>
    </source>
</evidence>
<comment type="caution">
    <text evidence="10">The sequence shown here is derived from an EMBL/GenBank/DDBJ whole genome shotgun (WGS) entry which is preliminary data.</text>
</comment>
<evidence type="ECO:0000256" key="7">
    <source>
        <dbReference type="ARBA" id="ARBA00023136"/>
    </source>
</evidence>
<dbReference type="InterPro" id="IPR050297">
    <property type="entry name" value="LipidA_mod_glycosyltrf_83"/>
</dbReference>
<feature type="transmembrane region" description="Helical" evidence="8">
    <location>
        <begin position="313"/>
        <end position="331"/>
    </location>
</feature>
<evidence type="ECO:0000256" key="8">
    <source>
        <dbReference type="SAM" id="Phobius"/>
    </source>
</evidence>
<proteinExistence type="predicted"/>
<feature type="transmembrane region" description="Helical" evidence="8">
    <location>
        <begin position="340"/>
        <end position="360"/>
    </location>
</feature>
<keyword evidence="2" id="KW-1003">Cell membrane</keyword>
<evidence type="ECO:0000256" key="1">
    <source>
        <dbReference type="ARBA" id="ARBA00004651"/>
    </source>
</evidence>
<sequence length="513" mass="59208">MFVIWTVFFVTLSSFWIFKNNLPPAWDQAQYLEASEMMRQTLVENGIFEFLNKTTTVLGVKAPLIAILPVPLYLLFGSTPHVALMVNMIFLILFAVFFYKLVCLVFDEKLAFASIVIIATMPLFYGLARYFFVEFGLMTLVIIWMYLILKTENPTKKYLSLLGVTSGLGMMMKFHFFIFIAGPALLILYNSWKKIGYKLFDYKNLLVFTVPAMAIALPWYARNIMTVLWKAKRASKPELLGNLYYGSPLSIKNLYLSALDFINYVVSPYWFLVMVALAVIYLFKSKRIHVNYFFLSWFLVPFIIFYFGPNKDYRLMLPLLPPVGILIAWLIRQVFLKKQSLFLIGAAVFPTLVYLNTSVFDAKFIQNKISLGPVILSDKNIGDYVQTPRNKYWPIKEILVYLDSLVPQDKTKIIILASEHESFNINNLKYYAVKEKLNLEIKTASYFPKNSQFETIKSFIDKGDYLIMKVGGDSGPSQLNVFNEQIEKDLNWPEIPNNFTFPDGGRLLVAKKL</sequence>
<name>A0A1F5H651_9BACT</name>
<feature type="transmembrane region" description="Helical" evidence="8">
    <location>
        <begin position="290"/>
        <end position="307"/>
    </location>
</feature>
<feature type="transmembrane region" description="Helical" evidence="8">
    <location>
        <begin position="82"/>
        <end position="106"/>
    </location>
</feature>
<feature type="transmembrane region" description="Helical" evidence="8">
    <location>
        <begin position="58"/>
        <end position="76"/>
    </location>
</feature>
<dbReference type="GO" id="GO:0005886">
    <property type="term" value="C:plasma membrane"/>
    <property type="evidence" value="ECO:0007669"/>
    <property type="project" value="UniProtKB-SubCell"/>
</dbReference>
<gene>
    <name evidence="10" type="ORF">A3B54_03110</name>
</gene>
<evidence type="ECO:0000313" key="10">
    <source>
        <dbReference type="EMBL" id="OGD99652.1"/>
    </source>
</evidence>
<protein>
    <recommendedName>
        <fullName evidence="9">Glycosyltransferase RgtA/B/C/D-like domain-containing protein</fullName>
    </recommendedName>
</protein>
<accession>A0A1F5H651</accession>
<dbReference type="Proteomes" id="UP000177039">
    <property type="component" value="Unassembled WGS sequence"/>
</dbReference>
<comment type="subcellular location">
    <subcellularLocation>
        <location evidence="1">Cell membrane</location>
        <topology evidence="1">Multi-pass membrane protein</topology>
    </subcellularLocation>
</comment>
<dbReference type="PANTHER" id="PTHR33908:SF11">
    <property type="entry name" value="MEMBRANE PROTEIN"/>
    <property type="match status" value="1"/>
</dbReference>
<keyword evidence="4" id="KW-0808">Transferase</keyword>
<feature type="transmembrane region" description="Helical" evidence="8">
    <location>
        <begin position="261"/>
        <end position="283"/>
    </location>
</feature>
<feature type="domain" description="Glycosyltransferase RgtA/B/C/D-like" evidence="9">
    <location>
        <begin position="62"/>
        <end position="216"/>
    </location>
</feature>
<evidence type="ECO:0000313" key="11">
    <source>
        <dbReference type="Proteomes" id="UP000177039"/>
    </source>
</evidence>
<keyword evidence="7 8" id="KW-0472">Membrane</keyword>
<keyword evidence="5 8" id="KW-0812">Transmembrane</keyword>
<keyword evidence="3" id="KW-0328">Glycosyltransferase</keyword>
<evidence type="ECO:0000256" key="6">
    <source>
        <dbReference type="ARBA" id="ARBA00022989"/>
    </source>
</evidence>
<organism evidence="10 11">
    <name type="scientific">Candidatus Curtissbacteria bacterium RIFCSPLOWO2_01_FULL_42_50</name>
    <dbReference type="NCBI Taxonomy" id="1797730"/>
    <lineage>
        <taxon>Bacteria</taxon>
        <taxon>Candidatus Curtissiibacteriota</taxon>
    </lineage>
</organism>
<evidence type="ECO:0000256" key="4">
    <source>
        <dbReference type="ARBA" id="ARBA00022679"/>
    </source>
</evidence>
<dbReference type="InterPro" id="IPR038731">
    <property type="entry name" value="RgtA/B/C-like"/>
</dbReference>
<evidence type="ECO:0000259" key="9">
    <source>
        <dbReference type="Pfam" id="PF13231"/>
    </source>
</evidence>